<protein>
    <submittedName>
        <fullName evidence="1">Uncharacterized protein</fullName>
    </submittedName>
</protein>
<gene>
    <name evidence="1" type="ORF">HDE68_005306</name>
</gene>
<organism evidence="1 2">
    <name type="scientific">Pedobacter cryoconitis</name>
    <dbReference type="NCBI Taxonomy" id="188932"/>
    <lineage>
        <taxon>Bacteria</taxon>
        <taxon>Pseudomonadati</taxon>
        <taxon>Bacteroidota</taxon>
        <taxon>Sphingobacteriia</taxon>
        <taxon>Sphingobacteriales</taxon>
        <taxon>Sphingobacteriaceae</taxon>
        <taxon>Pedobacter</taxon>
    </lineage>
</organism>
<dbReference type="AlphaFoldDB" id="A0A7W8ZSF9"/>
<proteinExistence type="predicted"/>
<reference evidence="1 2" key="1">
    <citation type="submission" date="2020-08" db="EMBL/GenBank/DDBJ databases">
        <title>Genomic Encyclopedia of Type Strains, Phase IV (KMG-V): Genome sequencing to study the core and pangenomes of soil and plant-associated prokaryotes.</title>
        <authorList>
            <person name="Whitman W."/>
        </authorList>
    </citation>
    <scope>NUCLEOTIDE SEQUENCE [LARGE SCALE GENOMIC DNA]</scope>
    <source>
        <strain evidence="1 2">S3M1</strain>
    </source>
</reference>
<name>A0A7W8ZSF9_9SPHI</name>
<sequence length="44" mass="4723">MNKIYLTLVIALTGYTSYAQNNRLLPTGSAGVGTSNPVVLFHIL</sequence>
<evidence type="ECO:0000313" key="2">
    <source>
        <dbReference type="Proteomes" id="UP000537204"/>
    </source>
</evidence>
<dbReference type="RefSeq" id="WP_260171870.1">
    <property type="nucleotide sequence ID" value="NZ_JACHCE010000014.1"/>
</dbReference>
<evidence type="ECO:0000313" key="1">
    <source>
        <dbReference type="EMBL" id="MBB5639361.1"/>
    </source>
</evidence>
<dbReference type="Proteomes" id="UP000537204">
    <property type="component" value="Unassembled WGS sequence"/>
</dbReference>
<comment type="caution">
    <text evidence="1">The sequence shown here is derived from an EMBL/GenBank/DDBJ whole genome shotgun (WGS) entry which is preliminary data.</text>
</comment>
<dbReference type="EMBL" id="JACHCE010000014">
    <property type="protein sequence ID" value="MBB5639361.1"/>
    <property type="molecule type" value="Genomic_DNA"/>
</dbReference>
<accession>A0A7W8ZSF9</accession>